<proteinExistence type="predicted"/>
<evidence type="ECO:0000313" key="1">
    <source>
        <dbReference type="EMBL" id="KKQ43975.1"/>
    </source>
</evidence>
<reference evidence="1 2" key="1">
    <citation type="journal article" date="2015" name="Nature">
        <title>rRNA introns, odd ribosomes, and small enigmatic genomes across a large radiation of phyla.</title>
        <authorList>
            <person name="Brown C.T."/>
            <person name="Hug L.A."/>
            <person name="Thomas B.C."/>
            <person name="Sharon I."/>
            <person name="Castelle C.J."/>
            <person name="Singh A."/>
            <person name="Wilkins M.J."/>
            <person name="Williams K.H."/>
            <person name="Banfield J.F."/>
        </authorList>
    </citation>
    <scope>NUCLEOTIDE SEQUENCE [LARGE SCALE GENOMIC DNA]</scope>
</reference>
<protein>
    <submittedName>
        <fullName evidence="1">Uncharacterized protein</fullName>
    </submittedName>
</protein>
<dbReference type="EMBL" id="LBTR01000037">
    <property type="protein sequence ID" value="KKQ43975.1"/>
    <property type="molecule type" value="Genomic_DNA"/>
</dbReference>
<comment type="caution">
    <text evidence="1">The sequence shown here is derived from an EMBL/GenBank/DDBJ whole genome shotgun (WGS) entry which is preliminary data.</text>
</comment>
<name>A0A0G0HZ95_9BACT</name>
<gene>
    <name evidence="1" type="ORF">US62_C0037G0012</name>
</gene>
<evidence type="ECO:0000313" key="2">
    <source>
        <dbReference type="Proteomes" id="UP000034603"/>
    </source>
</evidence>
<dbReference type="Proteomes" id="UP000034603">
    <property type="component" value="Unassembled WGS sequence"/>
</dbReference>
<organism evidence="1 2">
    <name type="scientific">Candidatus Woesebacteria bacterium GW2011_GWA1_37_8</name>
    <dbReference type="NCBI Taxonomy" id="1618546"/>
    <lineage>
        <taxon>Bacteria</taxon>
        <taxon>Candidatus Woeseibacteriota</taxon>
    </lineage>
</organism>
<dbReference type="AlphaFoldDB" id="A0A0G0HZ95"/>
<sequence>MTPDRPLFLQKDTLYGEMIFSQEEQRIIDTPQIQRLSDISLSAVPPITLGMQIPSRLEHSIGVAHLAKIVGLKPEFTRYSKELFTYPVDTIFSSDSNFVSYPSTE</sequence>
<accession>A0A0G0HZ95</accession>
<dbReference type="SUPFAM" id="SSF109604">
    <property type="entry name" value="HD-domain/PDEase-like"/>
    <property type="match status" value="1"/>
</dbReference>
<dbReference type="Gene3D" id="1.10.3210.10">
    <property type="entry name" value="Hypothetical protein af1432"/>
    <property type="match status" value="1"/>
</dbReference>